<protein>
    <recommendedName>
        <fullName evidence="1">Epg5-like TPR domain-containing protein</fullName>
    </recommendedName>
</protein>
<evidence type="ECO:0000259" key="1">
    <source>
        <dbReference type="Pfam" id="PF26573"/>
    </source>
</evidence>
<keyword evidence="2" id="KW-1185">Reference proteome</keyword>
<dbReference type="AlphaFoldDB" id="A0A915JMG0"/>
<dbReference type="Proteomes" id="UP000887565">
    <property type="component" value="Unplaced"/>
</dbReference>
<evidence type="ECO:0000313" key="3">
    <source>
        <dbReference type="WBParaSite" id="nRc.2.0.1.t27176-RA"/>
    </source>
</evidence>
<dbReference type="WBParaSite" id="nRc.2.0.1.t27176-RA">
    <property type="protein sequence ID" value="nRc.2.0.1.t27176-RA"/>
    <property type="gene ID" value="nRc.2.0.1.g27176"/>
</dbReference>
<dbReference type="InterPro" id="IPR058750">
    <property type="entry name" value="TPR_Epg5"/>
</dbReference>
<reference evidence="3" key="1">
    <citation type="submission" date="2022-11" db="UniProtKB">
        <authorList>
            <consortium name="WormBaseParasite"/>
        </authorList>
    </citation>
    <scope>IDENTIFICATION</scope>
</reference>
<proteinExistence type="predicted"/>
<sequence>DFLSVNPGADNSTFLCELVHNSDPKVWNSAKPYLLTMDSIIEQYFSIEFSLKSILPLFAKFFENYLLHIRQQPKAALFGKIFGEGQLNDFLDRSFYHSFPYLAYASILTEEIGLMKIHGDFYNEMLRFPTTAVEQAWKKVCNKHSLNLNINRLPVSLWLDLVLSQKIHHPVFCCALEKFLRHFFRIFRSPDP</sequence>
<dbReference type="Pfam" id="PF26573">
    <property type="entry name" value="TPR_Epg5_2"/>
    <property type="match status" value="1"/>
</dbReference>
<feature type="domain" description="Epg5-like TPR" evidence="1">
    <location>
        <begin position="118"/>
        <end position="185"/>
    </location>
</feature>
<name>A0A915JMG0_ROMCU</name>
<evidence type="ECO:0000313" key="2">
    <source>
        <dbReference type="Proteomes" id="UP000887565"/>
    </source>
</evidence>
<organism evidence="2 3">
    <name type="scientific">Romanomermis culicivorax</name>
    <name type="common">Nematode worm</name>
    <dbReference type="NCBI Taxonomy" id="13658"/>
    <lineage>
        <taxon>Eukaryota</taxon>
        <taxon>Metazoa</taxon>
        <taxon>Ecdysozoa</taxon>
        <taxon>Nematoda</taxon>
        <taxon>Enoplea</taxon>
        <taxon>Dorylaimia</taxon>
        <taxon>Mermithida</taxon>
        <taxon>Mermithoidea</taxon>
        <taxon>Mermithidae</taxon>
        <taxon>Romanomermis</taxon>
    </lineage>
</organism>
<accession>A0A915JMG0</accession>